<dbReference type="PANTHER" id="PTHR48182:SF2">
    <property type="entry name" value="PROTEIN SERAC1"/>
    <property type="match status" value="1"/>
</dbReference>
<dbReference type="RefSeq" id="XP_033444880.1">
    <property type="nucleotide sequence ID" value="XM_033589682.1"/>
</dbReference>
<keyword evidence="5" id="KW-0496">Mitochondrion</keyword>
<organism evidence="7 8">
    <name type="scientific">Didymella exigua CBS 183.55</name>
    <dbReference type="NCBI Taxonomy" id="1150837"/>
    <lineage>
        <taxon>Eukaryota</taxon>
        <taxon>Fungi</taxon>
        <taxon>Dikarya</taxon>
        <taxon>Ascomycota</taxon>
        <taxon>Pezizomycotina</taxon>
        <taxon>Dothideomycetes</taxon>
        <taxon>Pleosporomycetidae</taxon>
        <taxon>Pleosporales</taxon>
        <taxon>Pleosporineae</taxon>
        <taxon>Didymellaceae</taxon>
        <taxon>Didymella</taxon>
    </lineage>
</organism>
<reference evidence="7" key="1">
    <citation type="journal article" date="2020" name="Stud. Mycol.">
        <title>101 Dothideomycetes genomes: a test case for predicting lifestyles and emergence of pathogens.</title>
        <authorList>
            <person name="Haridas S."/>
            <person name="Albert R."/>
            <person name="Binder M."/>
            <person name="Bloem J."/>
            <person name="Labutti K."/>
            <person name="Salamov A."/>
            <person name="Andreopoulos B."/>
            <person name="Baker S."/>
            <person name="Barry K."/>
            <person name="Bills G."/>
            <person name="Bluhm B."/>
            <person name="Cannon C."/>
            <person name="Castanera R."/>
            <person name="Culley D."/>
            <person name="Daum C."/>
            <person name="Ezra D."/>
            <person name="Gonzalez J."/>
            <person name="Henrissat B."/>
            <person name="Kuo A."/>
            <person name="Liang C."/>
            <person name="Lipzen A."/>
            <person name="Lutzoni F."/>
            <person name="Magnuson J."/>
            <person name="Mondo S."/>
            <person name="Nolan M."/>
            <person name="Ohm R."/>
            <person name="Pangilinan J."/>
            <person name="Park H.-J."/>
            <person name="Ramirez L."/>
            <person name="Alfaro M."/>
            <person name="Sun H."/>
            <person name="Tritt A."/>
            <person name="Yoshinaga Y."/>
            <person name="Zwiers L.-H."/>
            <person name="Turgeon B."/>
            <person name="Goodwin S."/>
            <person name="Spatafora J."/>
            <person name="Crous P."/>
            <person name="Grigoriev I."/>
        </authorList>
    </citation>
    <scope>NUCLEOTIDE SEQUENCE</scope>
    <source>
        <strain evidence="7">CBS 183.55</strain>
    </source>
</reference>
<gene>
    <name evidence="7" type="ORF">M421DRAFT_36145</name>
</gene>
<evidence type="ECO:0000256" key="2">
    <source>
        <dbReference type="ARBA" id="ARBA00004240"/>
    </source>
</evidence>
<accession>A0A6A5RBQ3</accession>
<dbReference type="OrthoDB" id="3785784at2759"/>
<proteinExistence type="predicted"/>
<evidence type="ECO:0000256" key="4">
    <source>
        <dbReference type="ARBA" id="ARBA00022824"/>
    </source>
</evidence>
<feature type="non-terminal residue" evidence="7">
    <location>
        <position position="64"/>
    </location>
</feature>
<feature type="non-terminal residue" evidence="7">
    <location>
        <position position="1"/>
    </location>
</feature>
<keyword evidence="6" id="KW-0472">Membrane</keyword>
<evidence type="ECO:0000256" key="3">
    <source>
        <dbReference type="ARBA" id="ARBA00004370"/>
    </source>
</evidence>
<dbReference type="InterPro" id="IPR052374">
    <property type="entry name" value="SERAC1"/>
</dbReference>
<sequence>YGLFLLDEKKLPDDSKDIKGVDIVAIHGLNGDAYTTWQHENGTLWLRDLLPNDLPGSRVFTYGY</sequence>
<evidence type="ECO:0000313" key="8">
    <source>
        <dbReference type="Proteomes" id="UP000800082"/>
    </source>
</evidence>
<dbReference type="Proteomes" id="UP000800082">
    <property type="component" value="Unassembled WGS sequence"/>
</dbReference>
<dbReference type="GeneID" id="54347330"/>
<dbReference type="GO" id="GO:0005739">
    <property type="term" value="C:mitochondrion"/>
    <property type="evidence" value="ECO:0007669"/>
    <property type="project" value="UniProtKB-SubCell"/>
</dbReference>
<protein>
    <submittedName>
        <fullName evidence="7">Uncharacterized protein</fullName>
    </submittedName>
</protein>
<name>A0A6A5RBQ3_9PLEO</name>
<keyword evidence="4" id="KW-0256">Endoplasmic reticulum</keyword>
<evidence type="ECO:0000256" key="5">
    <source>
        <dbReference type="ARBA" id="ARBA00023128"/>
    </source>
</evidence>
<dbReference type="AlphaFoldDB" id="A0A6A5RBQ3"/>
<comment type="subcellular location">
    <subcellularLocation>
        <location evidence="2">Endoplasmic reticulum</location>
    </subcellularLocation>
    <subcellularLocation>
        <location evidence="3">Membrane</location>
    </subcellularLocation>
    <subcellularLocation>
        <location evidence="1">Mitochondrion</location>
    </subcellularLocation>
</comment>
<dbReference type="GO" id="GO:0005783">
    <property type="term" value="C:endoplasmic reticulum"/>
    <property type="evidence" value="ECO:0007669"/>
    <property type="project" value="UniProtKB-SubCell"/>
</dbReference>
<evidence type="ECO:0000313" key="7">
    <source>
        <dbReference type="EMBL" id="KAF1924628.1"/>
    </source>
</evidence>
<keyword evidence="8" id="KW-1185">Reference proteome</keyword>
<evidence type="ECO:0000256" key="1">
    <source>
        <dbReference type="ARBA" id="ARBA00004173"/>
    </source>
</evidence>
<dbReference type="PANTHER" id="PTHR48182">
    <property type="entry name" value="PROTEIN SERAC1"/>
    <property type="match status" value="1"/>
</dbReference>
<dbReference type="EMBL" id="ML978992">
    <property type="protein sequence ID" value="KAF1924628.1"/>
    <property type="molecule type" value="Genomic_DNA"/>
</dbReference>
<evidence type="ECO:0000256" key="6">
    <source>
        <dbReference type="ARBA" id="ARBA00023136"/>
    </source>
</evidence>
<dbReference type="GO" id="GO:0016020">
    <property type="term" value="C:membrane"/>
    <property type="evidence" value="ECO:0007669"/>
    <property type="project" value="UniProtKB-SubCell"/>
</dbReference>